<feature type="compositionally biased region" description="Polar residues" evidence="2">
    <location>
        <begin position="38"/>
        <end position="56"/>
    </location>
</feature>
<proteinExistence type="predicted"/>
<feature type="chain" id="PRO_5017027675" evidence="3">
    <location>
        <begin position="26"/>
        <end position="178"/>
    </location>
</feature>
<feature type="region of interest" description="Disordered" evidence="2">
    <location>
        <begin position="31"/>
        <end position="56"/>
    </location>
</feature>
<gene>
    <name evidence="4" type="ORF">PROPJV5_2348</name>
</gene>
<dbReference type="RefSeq" id="WP_119716485.1">
    <property type="nucleotide sequence ID" value="NZ_OMOH01000012.1"/>
</dbReference>
<organism evidence="4 5">
    <name type="scientific">Propionibacterium ruminifibrarum</name>
    <dbReference type="NCBI Taxonomy" id="1962131"/>
    <lineage>
        <taxon>Bacteria</taxon>
        <taxon>Bacillati</taxon>
        <taxon>Actinomycetota</taxon>
        <taxon>Actinomycetes</taxon>
        <taxon>Propionibacteriales</taxon>
        <taxon>Propionibacteriaceae</taxon>
        <taxon>Propionibacterium</taxon>
    </lineage>
</organism>
<reference evidence="5" key="1">
    <citation type="submission" date="2018-02" db="EMBL/GenBank/DDBJ databases">
        <authorList>
            <person name="Hornung B."/>
        </authorList>
    </citation>
    <scope>NUCLEOTIDE SEQUENCE [LARGE SCALE GENOMIC DNA]</scope>
</reference>
<keyword evidence="1 3" id="KW-0732">Signal</keyword>
<evidence type="ECO:0000256" key="3">
    <source>
        <dbReference type="SAM" id="SignalP"/>
    </source>
</evidence>
<dbReference type="InterPro" id="IPR029050">
    <property type="entry name" value="Immunoprotect_excell_Ig-like"/>
</dbReference>
<keyword evidence="5" id="KW-1185">Reference proteome</keyword>
<dbReference type="Proteomes" id="UP000265962">
    <property type="component" value="Unassembled WGS sequence"/>
</dbReference>
<dbReference type="EMBL" id="OMOH01000012">
    <property type="protein sequence ID" value="SPF69396.1"/>
    <property type="molecule type" value="Genomic_DNA"/>
</dbReference>
<evidence type="ECO:0000313" key="4">
    <source>
        <dbReference type="EMBL" id="SPF69396.1"/>
    </source>
</evidence>
<dbReference type="Gene3D" id="2.60.40.1240">
    <property type="match status" value="1"/>
</dbReference>
<name>A0A375I3H7_9ACTN</name>
<keyword evidence="4" id="KW-0449">Lipoprotein</keyword>
<feature type="signal peptide" evidence="3">
    <location>
        <begin position="1"/>
        <end position="25"/>
    </location>
</feature>
<dbReference type="PROSITE" id="PS51257">
    <property type="entry name" value="PROKAR_LIPOPROTEIN"/>
    <property type="match status" value="1"/>
</dbReference>
<evidence type="ECO:0000313" key="5">
    <source>
        <dbReference type="Proteomes" id="UP000265962"/>
    </source>
</evidence>
<sequence length="178" mass="18578">MMKKIAGLGLCLAALTMTACSTVQASHSDSAPAGVNAGSASEPAQDSSGTTQGTDATFGTAYTWDDGLAIEVSAPEPFTPGEYAIGSDGYSDFVVFTVRIVNGTSENWDPSLFYATLQSGNQEASQVYDSGQLGDSPSTSLLPGREVQFQIAFGVNDPADLVLEVAPDFTYKNVIFHS</sequence>
<evidence type="ECO:0000256" key="2">
    <source>
        <dbReference type="SAM" id="MobiDB-lite"/>
    </source>
</evidence>
<protein>
    <submittedName>
        <fullName evidence="4">Prokaryotic membrane lipoprotein lipid attachment site profile</fullName>
    </submittedName>
</protein>
<dbReference type="AlphaFoldDB" id="A0A375I3H7"/>
<evidence type="ECO:0000256" key="1">
    <source>
        <dbReference type="ARBA" id="ARBA00022729"/>
    </source>
</evidence>
<accession>A0A375I3H7</accession>